<dbReference type="Gene3D" id="3.40.30.10">
    <property type="entry name" value="Glutaredoxin"/>
    <property type="match status" value="1"/>
</dbReference>
<evidence type="ECO:0000256" key="5">
    <source>
        <dbReference type="ARBA" id="ARBA00023002"/>
    </source>
</evidence>
<evidence type="ECO:0000256" key="2">
    <source>
        <dbReference type="ARBA" id="ARBA00013017"/>
    </source>
</evidence>
<evidence type="ECO:0000256" key="8">
    <source>
        <dbReference type="ARBA" id="ARBA00032824"/>
    </source>
</evidence>
<comment type="subunit">
    <text evidence="1">Monomer.</text>
</comment>
<dbReference type="GO" id="GO:0008379">
    <property type="term" value="F:thioredoxin peroxidase activity"/>
    <property type="evidence" value="ECO:0007669"/>
    <property type="project" value="TreeGrafter"/>
</dbReference>
<evidence type="ECO:0000256" key="9">
    <source>
        <dbReference type="ARBA" id="ARBA00038489"/>
    </source>
</evidence>
<keyword evidence="3 13" id="KW-0575">Peroxidase</keyword>
<keyword evidence="7" id="KW-0676">Redox-active center</keyword>
<dbReference type="EC" id="1.11.1.24" evidence="2"/>
<comment type="catalytic activity">
    <reaction evidence="10">
        <text>a hydroperoxide + [thioredoxin]-dithiol = an alcohol + [thioredoxin]-disulfide + H2O</text>
        <dbReference type="Rhea" id="RHEA:62620"/>
        <dbReference type="Rhea" id="RHEA-COMP:10698"/>
        <dbReference type="Rhea" id="RHEA-COMP:10700"/>
        <dbReference type="ChEBI" id="CHEBI:15377"/>
        <dbReference type="ChEBI" id="CHEBI:29950"/>
        <dbReference type="ChEBI" id="CHEBI:30879"/>
        <dbReference type="ChEBI" id="CHEBI:35924"/>
        <dbReference type="ChEBI" id="CHEBI:50058"/>
        <dbReference type="EC" id="1.11.1.24"/>
    </reaction>
</comment>
<evidence type="ECO:0000256" key="6">
    <source>
        <dbReference type="ARBA" id="ARBA00023157"/>
    </source>
</evidence>
<evidence type="ECO:0000256" key="11">
    <source>
        <dbReference type="PIRSR" id="PIRSR000239-1"/>
    </source>
</evidence>
<dbReference type="InterPro" id="IPR036249">
    <property type="entry name" value="Thioredoxin-like_sf"/>
</dbReference>
<feature type="active site" description="Cysteine sulfenic acid (-SOH) intermediate; for peroxidase activity" evidence="11">
    <location>
        <position position="44"/>
    </location>
</feature>
<evidence type="ECO:0000313" key="13">
    <source>
        <dbReference type="EMBL" id="BAJ47807.1"/>
    </source>
</evidence>
<dbReference type="BioCyc" id="CCAL311458:G131R-846-MONOMER"/>
<accession>E6N688</accession>
<evidence type="ECO:0000256" key="10">
    <source>
        <dbReference type="ARBA" id="ARBA00049091"/>
    </source>
</evidence>
<reference evidence="13 15" key="2">
    <citation type="journal article" date="2011" name="Nucleic Acids Res.">
        <title>Insights into the evolution of Archaea and eukaryotic protein modifier systems revealed by the genome of a novel archaeal group.</title>
        <authorList>
            <person name="Nunoura T."/>
            <person name="Takaki Y."/>
            <person name="Kakuta J."/>
            <person name="Nishi S."/>
            <person name="Sugahara J."/>
            <person name="Kazama H."/>
            <person name="Chee G."/>
            <person name="Hattori M."/>
            <person name="Kanai A."/>
            <person name="Atomi H."/>
            <person name="Takai K."/>
            <person name="Takami H."/>
        </authorList>
    </citation>
    <scope>NUCLEOTIDE SEQUENCE [LARGE SCALE GENOMIC DNA]</scope>
</reference>
<dbReference type="STRING" id="311458.CSUB_C0834"/>
<dbReference type="PIRSF" id="PIRSF000239">
    <property type="entry name" value="AHPC"/>
    <property type="match status" value="1"/>
</dbReference>
<keyword evidence="5 13" id="KW-0560">Oxidoreductase</keyword>
<reference evidence="13 15" key="1">
    <citation type="journal article" date="2005" name="Environ. Microbiol.">
        <title>Genetic and functional properties of uncultivated thermophilic crenarchaeotes from a subsurface gold mine as revealed by analysis of genome fragments.</title>
        <authorList>
            <person name="Nunoura T."/>
            <person name="Hirayama H."/>
            <person name="Takami H."/>
            <person name="Oida H."/>
            <person name="Nishi S."/>
            <person name="Shimamura S."/>
            <person name="Suzuki Y."/>
            <person name="Inagaki F."/>
            <person name="Takai K."/>
            <person name="Nealson K.H."/>
            <person name="Horikoshi K."/>
        </authorList>
    </citation>
    <scope>NUCLEOTIDE SEQUENCE [LARGE SCALE GENOMIC DNA]</scope>
</reference>
<evidence type="ECO:0000313" key="15">
    <source>
        <dbReference type="Proteomes" id="UP000008120"/>
    </source>
</evidence>
<keyword evidence="6" id="KW-1015">Disulfide bond</keyword>
<dbReference type="Proteomes" id="UP000008120">
    <property type="component" value="Chromosome"/>
</dbReference>
<comment type="similarity">
    <text evidence="9">Belongs to the peroxiredoxin family. BCP/PrxQ subfamily.</text>
</comment>
<dbReference type="GO" id="GO:0045454">
    <property type="term" value="P:cell redox homeostasis"/>
    <property type="evidence" value="ECO:0007669"/>
    <property type="project" value="TreeGrafter"/>
</dbReference>
<dbReference type="InterPro" id="IPR000866">
    <property type="entry name" value="AhpC/TSA"/>
</dbReference>
<evidence type="ECO:0000259" key="12">
    <source>
        <dbReference type="PROSITE" id="PS51352"/>
    </source>
</evidence>
<dbReference type="PANTHER" id="PTHR42801:SF4">
    <property type="entry name" value="AHPC_TSA FAMILY PROTEIN"/>
    <property type="match status" value="1"/>
</dbReference>
<gene>
    <name evidence="14" type="ORF">CSUB_C0834</name>
    <name evidence="13" type="ORF">HGMM_F52H05C16</name>
</gene>
<dbReference type="KEGG" id="csu:CSUB_C0834"/>
<organism evidence="13 15">
    <name type="scientific">Caldiarchaeum subterraneum</name>
    <dbReference type="NCBI Taxonomy" id="311458"/>
    <lineage>
        <taxon>Archaea</taxon>
        <taxon>Nitrososphaerota</taxon>
        <taxon>Candidatus Caldarchaeales</taxon>
        <taxon>Candidatus Caldarchaeaceae</taxon>
        <taxon>Candidatus Caldarchaeum</taxon>
    </lineage>
</organism>
<name>E6N688_CALS0</name>
<dbReference type="InterPro" id="IPR024706">
    <property type="entry name" value="Peroxiredoxin_AhpC-typ"/>
</dbReference>
<dbReference type="SUPFAM" id="SSF52833">
    <property type="entry name" value="Thioredoxin-like"/>
    <property type="match status" value="1"/>
</dbReference>
<dbReference type="EMBL" id="BA000048">
    <property type="protein sequence ID" value="BAJ50691.1"/>
    <property type="molecule type" value="Genomic_DNA"/>
</dbReference>
<protein>
    <recommendedName>
        <fullName evidence="2">thioredoxin-dependent peroxiredoxin</fullName>
        <ecNumber evidence="2">1.11.1.24</ecNumber>
    </recommendedName>
    <alternativeName>
        <fullName evidence="8">Thioredoxin peroxidase</fullName>
    </alternativeName>
</protein>
<dbReference type="AlphaFoldDB" id="E6N688"/>
<dbReference type="PANTHER" id="PTHR42801">
    <property type="entry name" value="THIOREDOXIN-DEPENDENT PEROXIDE REDUCTASE"/>
    <property type="match status" value="1"/>
</dbReference>
<feature type="domain" description="Thioredoxin" evidence="12">
    <location>
        <begin position="2"/>
        <end position="148"/>
    </location>
</feature>
<sequence length="156" mass="17218">MLRVGDVAPGFELISHTGERINLEKLRGRYVVLFFYPKDGSPGCTRENCLLRDNFEKFEKLGAVTLGISRDSVESHKRFAEKHGFTHHLLSDPSGEVVKAYGAAGLFGITKRITYVIDPEGRVARIIQSINPSTHVAEALKTLEALSSSEASRTES</sequence>
<evidence type="ECO:0000256" key="7">
    <source>
        <dbReference type="ARBA" id="ARBA00023284"/>
    </source>
</evidence>
<evidence type="ECO:0000256" key="4">
    <source>
        <dbReference type="ARBA" id="ARBA00022862"/>
    </source>
</evidence>
<keyword evidence="4" id="KW-0049">Antioxidant</keyword>
<dbReference type="GO" id="GO:0034599">
    <property type="term" value="P:cellular response to oxidative stress"/>
    <property type="evidence" value="ECO:0007669"/>
    <property type="project" value="TreeGrafter"/>
</dbReference>
<dbReference type="InterPro" id="IPR013766">
    <property type="entry name" value="Thioredoxin_domain"/>
</dbReference>
<dbReference type="CDD" id="cd03017">
    <property type="entry name" value="PRX_BCP"/>
    <property type="match status" value="1"/>
</dbReference>
<dbReference type="PROSITE" id="PS51352">
    <property type="entry name" value="THIOREDOXIN_2"/>
    <property type="match status" value="1"/>
</dbReference>
<dbReference type="EMBL" id="AP011847">
    <property type="protein sequence ID" value="BAJ47807.1"/>
    <property type="molecule type" value="Genomic_DNA"/>
</dbReference>
<dbReference type="InterPro" id="IPR050924">
    <property type="entry name" value="Peroxiredoxin_BCP/PrxQ"/>
</dbReference>
<evidence type="ECO:0000256" key="3">
    <source>
        <dbReference type="ARBA" id="ARBA00022559"/>
    </source>
</evidence>
<evidence type="ECO:0000256" key="1">
    <source>
        <dbReference type="ARBA" id="ARBA00011245"/>
    </source>
</evidence>
<evidence type="ECO:0000313" key="14">
    <source>
        <dbReference type="EMBL" id="BAJ50691.1"/>
    </source>
</evidence>
<proteinExistence type="inferred from homology"/>
<dbReference type="Pfam" id="PF00578">
    <property type="entry name" value="AhpC-TSA"/>
    <property type="match status" value="1"/>
</dbReference>
<dbReference type="FunFam" id="3.40.30.10:FF:000007">
    <property type="entry name" value="Thioredoxin-dependent thiol peroxidase"/>
    <property type="match status" value="1"/>
</dbReference>
<dbReference type="GO" id="GO:0005737">
    <property type="term" value="C:cytoplasm"/>
    <property type="evidence" value="ECO:0007669"/>
    <property type="project" value="TreeGrafter"/>
</dbReference>